<dbReference type="InterPro" id="IPR010982">
    <property type="entry name" value="Lambda_DNA-bd_dom_sf"/>
</dbReference>
<evidence type="ECO:0000313" key="2">
    <source>
        <dbReference type="EMBL" id="GAA1507258.1"/>
    </source>
</evidence>
<dbReference type="EMBL" id="BAAAQD010000003">
    <property type="protein sequence ID" value="GAA1507258.1"/>
    <property type="molecule type" value="Genomic_DNA"/>
</dbReference>
<accession>A0ABN1ZYA8</accession>
<reference evidence="2 3" key="1">
    <citation type="journal article" date="2019" name="Int. J. Syst. Evol. Microbiol.">
        <title>The Global Catalogue of Microorganisms (GCM) 10K type strain sequencing project: providing services to taxonomists for standard genome sequencing and annotation.</title>
        <authorList>
            <consortium name="The Broad Institute Genomics Platform"/>
            <consortium name="The Broad Institute Genome Sequencing Center for Infectious Disease"/>
            <person name="Wu L."/>
            <person name="Ma J."/>
        </authorList>
    </citation>
    <scope>NUCLEOTIDE SEQUENCE [LARGE SCALE GENOMIC DNA]</scope>
    <source>
        <strain evidence="2 3">JCM 15933</strain>
    </source>
</reference>
<dbReference type="Pfam" id="PF13560">
    <property type="entry name" value="HTH_31"/>
    <property type="match status" value="1"/>
</dbReference>
<evidence type="ECO:0000313" key="3">
    <source>
        <dbReference type="Proteomes" id="UP001501470"/>
    </source>
</evidence>
<protein>
    <submittedName>
        <fullName evidence="2">Helix-turn-helix transcriptional regulator</fullName>
    </submittedName>
</protein>
<keyword evidence="3" id="KW-1185">Reference proteome</keyword>
<dbReference type="InterPro" id="IPR001387">
    <property type="entry name" value="Cro/C1-type_HTH"/>
</dbReference>
<feature type="domain" description="HTH cro/C1-type" evidence="1">
    <location>
        <begin position="15"/>
        <end position="68"/>
    </location>
</feature>
<dbReference type="Gene3D" id="1.10.260.40">
    <property type="entry name" value="lambda repressor-like DNA-binding domains"/>
    <property type="match status" value="1"/>
</dbReference>
<sequence length="440" mass="47249">MEAMGSLNPRFGAELRRRREDAGWSLSRFAAKVHYTKGYLSKVETGQRPVNVEFARRCDAALECEGELAALVEPVVAGAPAPPAAEGDGVWVLTMDALGGGGFAVASRRGLLRWAASAMLPPGLRRIVAPEPGPAHGADRSALEGFRAMFEQVRALGQHADSEILLPILVAQTNALRVLGVRLSGRERDDAWLLGSRYAEYLGWMAQESGRDQEAAWWTGQAVEFARNGNDREMAVYAQVRRALITMYQGDAAATIALARQARETPCRPRIRGLAAQREAQGHALAGDHRACLHALDAARELLASDPGDDGPVLGSSNVPDVVAMSTGWALLDLGRPGPAAETIRGQLALVPPGARRTRARYGTRLARALAVSGQLDEACVVAGQALDDYDRLGSATIRADLRELARTLRRWPSHRDARVVSRRLTTALWSPDGSAPGAA</sequence>
<dbReference type="Proteomes" id="UP001501470">
    <property type="component" value="Unassembled WGS sequence"/>
</dbReference>
<comment type="caution">
    <text evidence="2">The sequence shown here is derived from an EMBL/GenBank/DDBJ whole genome shotgun (WGS) entry which is preliminary data.</text>
</comment>
<organism evidence="2 3">
    <name type="scientific">Dactylosporangium maewongense</name>
    <dbReference type="NCBI Taxonomy" id="634393"/>
    <lineage>
        <taxon>Bacteria</taxon>
        <taxon>Bacillati</taxon>
        <taxon>Actinomycetota</taxon>
        <taxon>Actinomycetes</taxon>
        <taxon>Micromonosporales</taxon>
        <taxon>Micromonosporaceae</taxon>
        <taxon>Dactylosporangium</taxon>
    </lineage>
</organism>
<evidence type="ECO:0000259" key="1">
    <source>
        <dbReference type="PROSITE" id="PS50943"/>
    </source>
</evidence>
<gene>
    <name evidence="2" type="ORF">GCM10009827_021740</name>
</gene>
<dbReference type="PROSITE" id="PS50943">
    <property type="entry name" value="HTH_CROC1"/>
    <property type="match status" value="1"/>
</dbReference>
<dbReference type="CDD" id="cd00093">
    <property type="entry name" value="HTH_XRE"/>
    <property type="match status" value="1"/>
</dbReference>
<dbReference type="SUPFAM" id="SSF47413">
    <property type="entry name" value="lambda repressor-like DNA-binding domains"/>
    <property type="match status" value="1"/>
</dbReference>
<proteinExistence type="predicted"/>
<dbReference type="RefSeq" id="WP_344501671.1">
    <property type="nucleotide sequence ID" value="NZ_BAAAQD010000003.1"/>
</dbReference>
<dbReference type="SMART" id="SM00530">
    <property type="entry name" value="HTH_XRE"/>
    <property type="match status" value="1"/>
</dbReference>
<name>A0ABN1ZYA8_9ACTN</name>